<evidence type="ECO:0008006" key="5">
    <source>
        <dbReference type="Google" id="ProtNLM"/>
    </source>
</evidence>
<evidence type="ECO:0000256" key="2">
    <source>
        <dbReference type="SAM" id="SignalP"/>
    </source>
</evidence>
<feature type="region of interest" description="Disordered" evidence="1">
    <location>
        <begin position="43"/>
        <end position="143"/>
    </location>
</feature>
<dbReference type="Proteomes" id="UP000664169">
    <property type="component" value="Unassembled WGS sequence"/>
</dbReference>
<dbReference type="AlphaFoldDB" id="A0A8H3I6W7"/>
<gene>
    <name evidence="3" type="ORF">GOMPHAMPRED_005026</name>
</gene>
<feature type="compositionally biased region" description="Polar residues" evidence="1">
    <location>
        <begin position="123"/>
        <end position="143"/>
    </location>
</feature>
<evidence type="ECO:0000313" key="3">
    <source>
        <dbReference type="EMBL" id="CAF9907133.1"/>
    </source>
</evidence>
<organism evidence="3 4">
    <name type="scientific">Gomphillus americanus</name>
    <dbReference type="NCBI Taxonomy" id="1940652"/>
    <lineage>
        <taxon>Eukaryota</taxon>
        <taxon>Fungi</taxon>
        <taxon>Dikarya</taxon>
        <taxon>Ascomycota</taxon>
        <taxon>Pezizomycotina</taxon>
        <taxon>Lecanoromycetes</taxon>
        <taxon>OSLEUM clade</taxon>
        <taxon>Ostropomycetidae</taxon>
        <taxon>Ostropales</taxon>
        <taxon>Graphidaceae</taxon>
        <taxon>Gomphilloideae</taxon>
        <taxon>Gomphillus</taxon>
    </lineage>
</organism>
<feature type="chain" id="PRO_5034937667" description="Secreted protein" evidence="2">
    <location>
        <begin position="17"/>
        <end position="282"/>
    </location>
</feature>
<evidence type="ECO:0000313" key="4">
    <source>
        <dbReference type="Proteomes" id="UP000664169"/>
    </source>
</evidence>
<keyword evidence="4" id="KW-1185">Reference proteome</keyword>
<reference evidence="3" key="1">
    <citation type="submission" date="2021-03" db="EMBL/GenBank/DDBJ databases">
        <authorList>
            <person name="Tagirdzhanova G."/>
        </authorList>
    </citation>
    <scope>NUCLEOTIDE SEQUENCE</scope>
</reference>
<feature type="compositionally biased region" description="Polar residues" evidence="1">
    <location>
        <begin position="76"/>
        <end position="113"/>
    </location>
</feature>
<proteinExistence type="predicted"/>
<comment type="caution">
    <text evidence="3">The sequence shown here is derived from an EMBL/GenBank/DDBJ whole genome shotgun (WGS) entry which is preliminary data.</text>
</comment>
<sequence length="282" mass="30187">MKQIFIFISWGAATLASIGPLARVWPNPLPSYSKNVYGENILRPRSPVRQRGQSSGPMQRAQNIPDSARPQHVPLNGSQGSASTSNTQHAHQPSSRSSNSMQRAQNIPTSDPPQGTRPAAGQRQRNTPDPSQTRRNPAGQYNTVVRGAVLGPAMVDMPGENERHQPEFIPWGRGELLSASGGYRHGIHVKTLQDPSGQRGEASLSAQGQRAAKVIVKAGGGASGQIERKAPLPAWQRRISSGQTDSETIVANPPPQHQYLGGDLKGQGEVKAIASSPRPPAR</sequence>
<name>A0A8H3I6W7_9LECA</name>
<feature type="region of interest" description="Disordered" evidence="1">
    <location>
        <begin position="239"/>
        <end position="282"/>
    </location>
</feature>
<keyword evidence="2" id="KW-0732">Signal</keyword>
<feature type="compositionally biased region" description="Polar residues" evidence="1">
    <location>
        <begin position="239"/>
        <end position="249"/>
    </location>
</feature>
<accession>A0A8H3I6W7</accession>
<feature type="compositionally biased region" description="Polar residues" evidence="1">
    <location>
        <begin position="51"/>
        <end position="65"/>
    </location>
</feature>
<feature type="signal peptide" evidence="2">
    <location>
        <begin position="1"/>
        <end position="16"/>
    </location>
</feature>
<protein>
    <recommendedName>
        <fullName evidence="5">Secreted protein</fullName>
    </recommendedName>
</protein>
<evidence type="ECO:0000256" key="1">
    <source>
        <dbReference type="SAM" id="MobiDB-lite"/>
    </source>
</evidence>
<dbReference type="EMBL" id="CAJPDQ010000003">
    <property type="protein sequence ID" value="CAF9907133.1"/>
    <property type="molecule type" value="Genomic_DNA"/>
</dbReference>